<evidence type="ECO:0000313" key="1">
    <source>
        <dbReference type="EMBL" id="GLR88200.1"/>
    </source>
</evidence>
<comment type="caution">
    <text evidence="1">The sequence shown here is derived from an EMBL/GenBank/DDBJ whole genome shotgun (WGS) entry which is preliminary data.</text>
</comment>
<accession>A0ABQ6B3I1</accession>
<keyword evidence="2" id="KW-1185">Reference proteome</keyword>
<name>A0ABQ6B3I1_9BRAD</name>
<organism evidence="1 2">
    <name type="scientific">Bradyrhizobium iriomotense</name>
    <dbReference type="NCBI Taxonomy" id="441950"/>
    <lineage>
        <taxon>Bacteria</taxon>
        <taxon>Pseudomonadati</taxon>
        <taxon>Pseudomonadota</taxon>
        <taxon>Alphaproteobacteria</taxon>
        <taxon>Hyphomicrobiales</taxon>
        <taxon>Nitrobacteraceae</taxon>
        <taxon>Bradyrhizobium</taxon>
    </lineage>
</organism>
<gene>
    <name evidence="1" type="ORF">GCM10007857_49120</name>
</gene>
<proteinExistence type="predicted"/>
<dbReference type="RefSeq" id="WP_284269454.1">
    <property type="nucleotide sequence ID" value="NZ_BSOW01000018.1"/>
</dbReference>
<reference evidence="2" key="1">
    <citation type="journal article" date="2019" name="Int. J. Syst. Evol. Microbiol.">
        <title>The Global Catalogue of Microorganisms (GCM) 10K type strain sequencing project: providing services to taxonomists for standard genome sequencing and annotation.</title>
        <authorList>
            <consortium name="The Broad Institute Genomics Platform"/>
            <consortium name="The Broad Institute Genome Sequencing Center for Infectious Disease"/>
            <person name="Wu L."/>
            <person name="Ma J."/>
        </authorList>
    </citation>
    <scope>NUCLEOTIDE SEQUENCE [LARGE SCALE GENOMIC DNA]</scope>
    <source>
        <strain evidence="2">NBRC 102520</strain>
    </source>
</reference>
<evidence type="ECO:0000313" key="2">
    <source>
        <dbReference type="Proteomes" id="UP001156905"/>
    </source>
</evidence>
<sequence length="181" mass="20206">MCGVVGSWRVELIEAHRDLFQPPADFPGAAQGSPECDAGWRELLDRLCVRIRAIVQADGGTFKFSQIKEKYGTLRVYWDGSLSPDADAQVEEAIALAEARSAVTCEVCGEEGRLRAGAWLTTRCEAHSEDRPSVEHRSGLENVHLVRHFADGRRFVTCRRYDRQNDVFVDVDPATLGIEED</sequence>
<dbReference type="Proteomes" id="UP001156905">
    <property type="component" value="Unassembled WGS sequence"/>
</dbReference>
<protein>
    <submittedName>
        <fullName evidence="1">Uncharacterized protein</fullName>
    </submittedName>
</protein>
<dbReference type="EMBL" id="BSOW01000018">
    <property type="protein sequence ID" value="GLR88200.1"/>
    <property type="molecule type" value="Genomic_DNA"/>
</dbReference>